<feature type="active site" description="Charge relay system" evidence="5 6">
    <location>
        <position position="285"/>
    </location>
</feature>
<dbReference type="InterPro" id="IPR023827">
    <property type="entry name" value="Peptidase_S8_Asp-AS"/>
</dbReference>
<comment type="caution">
    <text evidence="10">The sequence shown here is derived from an EMBL/GenBank/DDBJ whole genome shotgun (WGS) entry which is preliminary data.</text>
</comment>
<dbReference type="InterPro" id="IPR015500">
    <property type="entry name" value="Peptidase_S8_subtilisin-rel"/>
</dbReference>
<comment type="similarity">
    <text evidence="1 6 7">Belongs to the peptidase S8 family.</text>
</comment>
<dbReference type="SUPFAM" id="SSF49265">
    <property type="entry name" value="Fibronectin type III"/>
    <property type="match status" value="2"/>
</dbReference>
<dbReference type="Pfam" id="PF04151">
    <property type="entry name" value="PPC"/>
    <property type="match status" value="1"/>
</dbReference>
<dbReference type="InterPro" id="IPR051048">
    <property type="entry name" value="Peptidase_S8/S53_subtilisin"/>
</dbReference>
<dbReference type="PRINTS" id="PR00723">
    <property type="entry name" value="SUBTILISIN"/>
</dbReference>
<organism evidence="10 11">
    <name type="scientific">Anaerobacillus alkaliphilus</name>
    <dbReference type="NCBI Taxonomy" id="1548597"/>
    <lineage>
        <taxon>Bacteria</taxon>
        <taxon>Bacillati</taxon>
        <taxon>Bacillota</taxon>
        <taxon>Bacilli</taxon>
        <taxon>Bacillales</taxon>
        <taxon>Bacillaceae</taxon>
        <taxon>Anaerobacillus</taxon>
    </lineage>
</organism>
<dbReference type="CDD" id="cd00063">
    <property type="entry name" value="FN3"/>
    <property type="match status" value="2"/>
</dbReference>
<dbReference type="PANTHER" id="PTHR43399:SF4">
    <property type="entry name" value="CELL WALL-ASSOCIATED PROTEASE"/>
    <property type="match status" value="1"/>
</dbReference>
<dbReference type="Gene3D" id="2.60.120.260">
    <property type="entry name" value="Galactose-binding domain-like"/>
    <property type="match status" value="3"/>
</dbReference>
<accession>A0A4Q0VV89</accession>
<evidence type="ECO:0000259" key="9">
    <source>
        <dbReference type="PROSITE" id="PS50853"/>
    </source>
</evidence>
<dbReference type="PROSITE" id="PS00136">
    <property type="entry name" value="SUBTILASE_ASP"/>
    <property type="match status" value="1"/>
</dbReference>
<dbReference type="PROSITE" id="PS50853">
    <property type="entry name" value="FN3"/>
    <property type="match status" value="2"/>
</dbReference>
<evidence type="ECO:0000256" key="3">
    <source>
        <dbReference type="ARBA" id="ARBA00022801"/>
    </source>
</evidence>
<keyword evidence="3 6" id="KW-0378">Hydrolase</keyword>
<dbReference type="EMBL" id="QOUX01000026">
    <property type="protein sequence ID" value="RXJ02246.1"/>
    <property type="molecule type" value="Genomic_DNA"/>
</dbReference>
<sequence>MSSTTKRLLLVLFIFTFFTSSFLPSLVVANTNEQPSLNGSQISTNIENSLVEKRERDKTNSRSNLRKSEKNLEHITTAEIEEFYSNRMRPSNNPAVESTPNPETNEYIVTYRQNTNISNLRQKHQLKTKKRLPLINAELVELPKGLQQKNEVLANLKRDASVLSVQPNYKYYSSSVTPNDPLFKEQWGLNNIGQGIMGKKGTPNIDIDALEAWEITRGNSDIIVAVIDSGIDINHPDLKNNIWKNPNELLNQKDNDNNGFIDDTNGWNFYDQNNKVFNAFHGDDHGTHVAGIIAASTNNNIGISGIAPNVKIMPLKIIGPNGGDTASAIQAIEYATKMGAHIINASWGGRAYDHALKEAIEKSGLLFVAAAGNNGQNSDTSPVYPASFDSNNIISVAAVDNNGNKATFSNFGSSVDIAAPGVNILSTVPYSQQAGAAAEIYTNKFKAIYNGFGFENINDVAKRQDAFNKAMKFLDATTNSKILLIQDDESDTSLTNYLTIYQYLLNNAKYTYSTITLKTDEDGPNTTILQNYDIVIWFTGDGFGFNKTTITSNDQNSLTQFLNLGGKLLLTGPDLLYGIEETDFVTNILKLQVLGEGNSRDLLGVSGTIYENSSYPLKKHDFVDYITSRDTNTTKVNLVYPGQSNYDQAYSYYNGTSMAAPHVAGTAALIKSLHPSIKPEETIELVKKSGKYVSSLEGLVSSSKVVSAYNSLKANASQVKHDIPGIPVESEIIEGQLDNNNNSDDVYSIMLNKGQKLQLSLTGDTGTDFDLYLFNPQSKTVHLSEGIIAYSENPNTSNEKITFIAKENGLYFINIFAYSGTGNYTLSIGLEDQVYGAGVYEENHPGLIYKGIWSEISDSAYSLGSAKILNSNGSVEFTFVGSEIEWIGFKNNQQGVANVYINGELVATPSLYANGLKPQETIFKYSMAFGVHTIKIEWTGKSDLVGKKNEASVNIDKFVVTIKPSPPSELRAKPNFSSVDLSWEVNTRNNIAGYYLYKKSPNQDTFERISTQLITTNQFTDNNVLQGQTYLYKVTSVTHSGLESDFSSLVSVTVPLPSTVSRVEDNNSNLSYSGSWITTSSSNYSGGTYSYASSLNASVEYMFTGTGIRVLSLTSTRNGLMDIYINDQLITKVNLYSASVSYRVNVFEKLDLPYGTHTIKLVNPAQIGHLSAVETRINVDAFDVIAPILPNAPTDLHAQPDFTSVGLSWETNTDTTIAGFHLYRALAHEGIFEKVTTSVIKTNYFKDTNVQPGQSYSYKVTSVTHSGLESDFSSLLSVTVPLPSTVSRVEDNNSNLSYSGSWITTSSSNYSGGTYSYASSLNTSVEYMFTGTGIRVLSLTSTRNGLMDVYINDQLITKVNLYSASVSYRVNVFEKLDLPYGTHTIKLVNPAQIGHQSAVETRINVDAFDVLN</sequence>
<dbReference type="PROSITE" id="PS00138">
    <property type="entry name" value="SUBTILASE_SER"/>
    <property type="match status" value="1"/>
</dbReference>
<dbReference type="InterPro" id="IPR007280">
    <property type="entry name" value="Peptidase_C_arc/bac"/>
</dbReference>
<evidence type="ECO:0000313" key="11">
    <source>
        <dbReference type="Proteomes" id="UP000290649"/>
    </source>
</evidence>
<evidence type="ECO:0000256" key="6">
    <source>
        <dbReference type="PROSITE-ProRule" id="PRU01240"/>
    </source>
</evidence>
<evidence type="ECO:0000256" key="1">
    <source>
        <dbReference type="ARBA" id="ARBA00011073"/>
    </source>
</evidence>
<protein>
    <recommendedName>
        <fullName evidence="9">Fibronectin type-III domain-containing protein</fullName>
    </recommendedName>
</protein>
<dbReference type="CDD" id="cd07473">
    <property type="entry name" value="Peptidases_S8_Subtilisin_like"/>
    <property type="match status" value="1"/>
</dbReference>
<evidence type="ECO:0000256" key="8">
    <source>
        <dbReference type="SAM" id="MobiDB-lite"/>
    </source>
</evidence>
<dbReference type="InterPro" id="IPR036852">
    <property type="entry name" value="Peptidase_S8/S53_dom_sf"/>
</dbReference>
<dbReference type="RefSeq" id="WP_129077653.1">
    <property type="nucleotide sequence ID" value="NZ_QOUX01000026.1"/>
</dbReference>
<name>A0A4Q0VV89_9BACI</name>
<dbReference type="InterPro" id="IPR003961">
    <property type="entry name" value="FN3_dom"/>
</dbReference>
<evidence type="ECO:0000256" key="5">
    <source>
        <dbReference type="PIRSR" id="PIRSR615500-1"/>
    </source>
</evidence>
<dbReference type="GO" id="GO:0006508">
    <property type="term" value="P:proteolysis"/>
    <property type="evidence" value="ECO:0007669"/>
    <property type="project" value="UniProtKB-KW"/>
</dbReference>
<dbReference type="SMART" id="SM00060">
    <property type="entry name" value="FN3"/>
    <property type="match status" value="2"/>
</dbReference>
<feature type="domain" description="Fibronectin type-III" evidence="9">
    <location>
        <begin position="1192"/>
        <end position="1283"/>
    </location>
</feature>
<dbReference type="Gene3D" id="3.40.50.200">
    <property type="entry name" value="Peptidase S8/S53 domain"/>
    <property type="match status" value="2"/>
</dbReference>
<feature type="domain" description="Fibronectin type-III" evidence="9">
    <location>
        <begin position="963"/>
        <end position="1057"/>
    </location>
</feature>
<proteinExistence type="inferred from homology"/>
<evidence type="ECO:0000313" key="10">
    <source>
        <dbReference type="EMBL" id="RXJ02246.1"/>
    </source>
</evidence>
<dbReference type="Pfam" id="PF00082">
    <property type="entry name" value="Peptidase_S8"/>
    <property type="match status" value="2"/>
</dbReference>
<dbReference type="PANTHER" id="PTHR43399">
    <property type="entry name" value="SUBTILISIN-RELATED"/>
    <property type="match status" value="1"/>
</dbReference>
<dbReference type="Gene3D" id="2.60.40.10">
    <property type="entry name" value="Immunoglobulins"/>
    <property type="match status" value="2"/>
</dbReference>
<dbReference type="OrthoDB" id="9762689at2"/>
<dbReference type="Proteomes" id="UP000290649">
    <property type="component" value="Unassembled WGS sequence"/>
</dbReference>
<keyword evidence="2 6" id="KW-0645">Protease</keyword>
<dbReference type="GO" id="GO:0004252">
    <property type="term" value="F:serine-type endopeptidase activity"/>
    <property type="evidence" value="ECO:0007669"/>
    <property type="project" value="UniProtKB-UniRule"/>
</dbReference>
<dbReference type="Gene3D" id="2.60.120.380">
    <property type="match status" value="1"/>
</dbReference>
<dbReference type="InterPro" id="IPR013783">
    <property type="entry name" value="Ig-like_fold"/>
</dbReference>
<feature type="active site" description="Charge relay system" evidence="5 6">
    <location>
        <position position="657"/>
    </location>
</feature>
<keyword evidence="4 6" id="KW-0720">Serine protease</keyword>
<gene>
    <name evidence="10" type="ORF">DS745_07610</name>
</gene>
<feature type="active site" description="Charge relay system" evidence="5 6">
    <location>
        <position position="228"/>
    </location>
</feature>
<dbReference type="InterPro" id="IPR034204">
    <property type="entry name" value="PfSUB1-like_cat_dom"/>
</dbReference>
<feature type="region of interest" description="Disordered" evidence="8">
    <location>
        <begin position="51"/>
        <end position="70"/>
    </location>
</feature>
<keyword evidence="11" id="KW-1185">Reference proteome</keyword>
<dbReference type="InterPro" id="IPR023828">
    <property type="entry name" value="Peptidase_S8_Ser-AS"/>
</dbReference>
<reference evidence="10 11" key="1">
    <citation type="journal article" date="2019" name="Int. J. Syst. Evol. Microbiol.">
        <title>Anaerobacillus alkaliphilus sp. nov., a novel alkaliphilic and moderately halophilic bacterium.</title>
        <authorList>
            <person name="Borsodi A.K."/>
            <person name="Aszalos J.M."/>
            <person name="Bihari P."/>
            <person name="Nagy I."/>
            <person name="Schumann P."/>
            <person name="Sproer C."/>
            <person name="Kovacs A.L."/>
            <person name="Boka K."/>
            <person name="Dobosy P."/>
            <person name="Ovari M."/>
            <person name="Szili-Kovacs T."/>
            <person name="Toth E."/>
        </authorList>
    </citation>
    <scope>NUCLEOTIDE SEQUENCE [LARGE SCALE GENOMIC DNA]</scope>
    <source>
        <strain evidence="10 11">B16-10</strain>
    </source>
</reference>
<dbReference type="InterPro" id="IPR000209">
    <property type="entry name" value="Peptidase_S8/S53_dom"/>
</dbReference>
<dbReference type="InterPro" id="IPR036116">
    <property type="entry name" value="FN3_sf"/>
</dbReference>
<evidence type="ECO:0000256" key="7">
    <source>
        <dbReference type="RuleBase" id="RU003355"/>
    </source>
</evidence>
<dbReference type="SUPFAM" id="SSF52743">
    <property type="entry name" value="Subtilisin-like"/>
    <property type="match status" value="2"/>
</dbReference>
<dbReference type="SUPFAM" id="SSF89260">
    <property type="entry name" value="Collagen-binding domain"/>
    <property type="match status" value="1"/>
</dbReference>
<dbReference type="PROSITE" id="PS51892">
    <property type="entry name" value="SUBTILASE"/>
    <property type="match status" value="1"/>
</dbReference>
<dbReference type="PROSITE" id="PS00137">
    <property type="entry name" value="SUBTILASE_HIS"/>
    <property type="match status" value="1"/>
</dbReference>
<evidence type="ECO:0000256" key="4">
    <source>
        <dbReference type="ARBA" id="ARBA00022825"/>
    </source>
</evidence>
<evidence type="ECO:0000256" key="2">
    <source>
        <dbReference type="ARBA" id="ARBA00022670"/>
    </source>
</evidence>
<dbReference type="InterPro" id="IPR022398">
    <property type="entry name" value="Peptidase_S8_His-AS"/>
</dbReference>